<dbReference type="Proteomes" id="UP001500620">
    <property type="component" value="Unassembled WGS sequence"/>
</dbReference>
<evidence type="ECO:0008006" key="3">
    <source>
        <dbReference type="Google" id="ProtNLM"/>
    </source>
</evidence>
<name>A0ABP8D8P5_9ACTN</name>
<gene>
    <name evidence="1" type="ORF">GCM10022255_036510</name>
</gene>
<accession>A0ABP8D8P5</accession>
<organism evidence="1 2">
    <name type="scientific">Dactylosporangium darangshiense</name>
    <dbReference type="NCBI Taxonomy" id="579108"/>
    <lineage>
        <taxon>Bacteria</taxon>
        <taxon>Bacillati</taxon>
        <taxon>Actinomycetota</taxon>
        <taxon>Actinomycetes</taxon>
        <taxon>Micromonosporales</taxon>
        <taxon>Micromonosporaceae</taxon>
        <taxon>Dactylosporangium</taxon>
    </lineage>
</organism>
<keyword evidence="2" id="KW-1185">Reference proteome</keyword>
<sequence length="229" mass="24963">MLNGGKIARLVHEDELAEYPAGRLLDVMRALTMVLTLPGAAAQRLDAVAVLTGQGETWRLAHAVGDWEARPARRHLLVATTNAREATYEDVTLDSLRGLGLRRVSGVHIQGEAAADTGVQAAWVAAQVRELGITGLALAVSPYHLPRAYLTVLRACEDAGVRIPLLPLPVAVAPDATVPESGASAWDMVAGEMRRIIEYTDRGWVADPELLRRYLAWLWHEHRALLHTP</sequence>
<dbReference type="RefSeq" id="WP_345128141.1">
    <property type="nucleotide sequence ID" value="NZ_BAABAT010000008.1"/>
</dbReference>
<reference evidence="2" key="1">
    <citation type="journal article" date="2019" name="Int. J. Syst. Evol. Microbiol.">
        <title>The Global Catalogue of Microorganisms (GCM) 10K type strain sequencing project: providing services to taxonomists for standard genome sequencing and annotation.</title>
        <authorList>
            <consortium name="The Broad Institute Genomics Platform"/>
            <consortium name="The Broad Institute Genome Sequencing Center for Infectious Disease"/>
            <person name="Wu L."/>
            <person name="Ma J."/>
        </authorList>
    </citation>
    <scope>NUCLEOTIDE SEQUENCE [LARGE SCALE GENOMIC DNA]</scope>
    <source>
        <strain evidence="2">JCM 17441</strain>
    </source>
</reference>
<dbReference type="EMBL" id="BAABAT010000008">
    <property type="protein sequence ID" value="GAA4249994.1"/>
    <property type="molecule type" value="Genomic_DNA"/>
</dbReference>
<protein>
    <recommendedName>
        <fullName evidence="3">DUF218 domain-containing protein</fullName>
    </recommendedName>
</protein>
<evidence type="ECO:0000313" key="1">
    <source>
        <dbReference type="EMBL" id="GAA4249994.1"/>
    </source>
</evidence>
<proteinExistence type="predicted"/>
<evidence type="ECO:0000313" key="2">
    <source>
        <dbReference type="Proteomes" id="UP001500620"/>
    </source>
</evidence>
<comment type="caution">
    <text evidence="1">The sequence shown here is derived from an EMBL/GenBank/DDBJ whole genome shotgun (WGS) entry which is preliminary data.</text>
</comment>